<evidence type="ECO:0000313" key="3">
    <source>
        <dbReference type="Proteomes" id="UP000216035"/>
    </source>
</evidence>
<dbReference type="AlphaFoldDB" id="A0A255ZAM8"/>
<evidence type="ECO:0000313" key="2">
    <source>
        <dbReference type="EMBL" id="OYQ38613.1"/>
    </source>
</evidence>
<gene>
    <name evidence="2" type="ORF">CHX27_14590</name>
</gene>
<name>A0A255ZAM8_9FLAO</name>
<sequence length="281" mass="31315">MHPFLYRILTKSIGAFLNVLHLVAPKKSDALAFQIFCTPRKGKIQLGKIPKVLQTAEKEIHNIADHDIAVYRFPGNGKKILLVHGWESNSKRWKKLLPYLKKAQFDIYAIDAPAHGKSSGTLFTVPLYAEVIAAMIQKFGIQQLIAHSIGGSASIYALHKSNPETVEKAAILGAPSDLDVLISNYARILSLRPRNVRGLTQTFSTRFNVETQLFSSKIFVKSLQIKGFVAHDAHDDVVAFSESEKIIANWKDVTFVPTKKLGHSLHDANLYQQLLSFLKAS</sequence>
<dbReference type="Gene3D" id="3.40.50.1820">
    <property type="entry name" value="alpha/beta hydrolase"/>
    <property type="match status" value="1"/>
</dbReference>
<dbReference type="EMBL" id="NOXX01000226">
    <property type="protein sequence ID" value="OYQ38613.1"/>
    <property type="molecule type" value="Genomic_DNA"/>
</dbReference>
<organism evidence="2 3">
    <name type="scientific">Flavobacterium aurantiibacter</name>
    <dbReference type="NCBI Taxonomy" id="2023067"/>
    <lineage>
        <taxon>Bacteria</taxon>
        <taxon>Pseudomonadati</taxon>
        <taxon>Bacteroidota</taxon>
        <taxon>Flavobacteriia</taxon>
        <taxon>Flavobacteriales</taxon>
        <taxon>Flavobacteriaceae</taxon>
        <taxon>Flavobacterium</taxon>
    </lineage>
</organism>
<comment type="caution">
    <text evidence="2">The sequence shown here is derived from an EMBL/GenBank/DDBJ whole genome shotgun (WGS) entry which is preliminary data.</text>
</comment>
<dbReference type="Proteomes" id="UP000216035">
    <property type="component" value="Unassembled WGS sequence"/>
</dbReference>
<dbReference type="SUPFAM" id="SSF53474">
    <property type="entry name" value="alpha/beta-Hydrolases"/>
    <property type="match status" value="1"/>
</dbReference>
<dbReference type="RefSeq" id="WP_094487494.1">
    <property type="nucleotide sequence ID" value="NZ_NOXX01000226.1"/>
</dbReference>
<reference evidence="2 3" key="1">
    <citation type="submission" date="2017-07" db="EMBL/GenBank/DDBJ databases">
        <title>Flavobacterium cyanobacteriorum sp. nov., isolated from cyanobacterial aggregates in a eutrophic lake.</title>
        <authorList>
            <person name="Cai H."/>
        </authorList>
    </citation>
    <scope>NUCLEOTIDE SEQUENCE [LARGE SCALE GENOMIC DNA]</scope>
    <source>
        <strain evidence="2 3">TH167</strain>
    </source>
</reference>
<protein>
    <recommendedName>
        <fullName evidence="1">AB hydrolase-1 domain-containing protein</fullName>
    </recommendedName>
</protein>
<dbReference type="InterPro" id="IPR029058">
    <property type="entry name" value="AB_hydrolase_fold"/>
</dbReference>
<evidence type="ECO:0000259" key="1">
    <source>
        <dbReference type="Pfam" id="PF00561"/>
    </source>
</evidence>
<accession>A0A255ZAM8</accession>
<dbReference type="PANTHER" id="PTHR46438:SF11">
    <property type="entry name" value="LIPASE-RELATED"/>
    <property type="match status" value="1"/>
</dbReference>
<dbReference type="Pfam" id="PF00561">
    <property type="entry name" value="Abhydrolase_1"/>
    <property type="match status" value="1"/>
</dbReference>
<keyword evidence="3" id="KW-1185">Reference proteome</keyword>
<proteinExistence type="predicted"/>
<feature type="domain" description="AB hydrolase-1" evidence="1">
    <location>
        <begin position="80"/>
        <end position="195"/>
    </location>
</feature>
<dbReference type="InterPro" id="IPR000073">
    <property type="entry name" value="AB_hydrolase_1"/>
</dbReference>
<dbReference type="PANTHER" id="PTHR46438">
    <property type="entry name" value="ALPHA/BETA-HYDROLASES SUPERFAMILY PROTEIN"/>
    <property type="match status" value="1"/>
</dbReference>
<dbReference type="OrthoDB" id="9785847at2"/>